<feature type="transmembrane region" description="Helical" evidence="1">
    <location>
        <begin position="469"/>
        <end position="485"/>
    </location>
</feature>
<reference evidence="2" key="1">
    <citation type="submission" date="2023-04" db="EMBL/GenBank/DDBJ databases">
        <title>Phytophthora lilii NBRC 32176.</title>
        <authorList>
            <person name="Ichikawa N."/>
            <person name="Sato H."/>
            <person name="Tonouchi N."/>
        </authorList>
    </citation>
    <scope>NUCLEOTIDE SEQUENCE</scope>
    <source>
        <strain evidence="2">NBRC 32176</strain>
    </source>
</reference>
<accession>A0A9W7CQP8</accession>
<evidence type="ECO:0000313" key="3">
    <source>
        <dbReference type="Proteomes" id="UP001165083"/>
    </source>
</evidence>
<keyword evidence="3" id="KW-1185">Reference proteome</keyword>
<keyword evidence="1" id="KW-1133">Transmembrane helix</keyword>
<protein>
    <submittedName>
        <fullName evidence="2">Unnamed protein product</fullName>
    </submittedName>
</protein>
<name>A0A9W7CQP8_9STRA</name>
<feature type="transmembrane region" description="Helical" evidence="1">
    <location>
        <begin position="437"/>
        <end position="457"/>
    </location>
</feature>
<feature type="transmembrane region" description="Helical" evidence="1">
    <location>
        <begin position="346"/>
        <end position="365"/>
    </location>
</feature>
<dbReference type="EMBL" id="BSXW01001419">
    <property type="protein sequence ID" value="GMF36617.1"/>
    <property type="molecule type" value="Genomic_DNA"/>
</dbReference>
<evidence type="ECO:0000313" key="2">
    <source>
        <dbReference type="EMBL" id="GMF36617.1"/>
    </source>
</evidence>
<sequence>MGEVSLNGDADDNAIATEVKLRNKTAMSVKQTRTAFSVCGQLRQLAVFSIAAMGLWPLALQVILAPESCTDLQTVLFGSVPPTPTTDLVRSLAQSTFEKVRSLVVDQTTGENVGKLSVKNDIFGLSIDKSVCFGGVDAEGAIQIEALISAKDSAAFGVDSSCLQNSATHMRFRVQSTEFYVLDTMGELNPSRTPGAMLIVSLVGDRLNPVASSCYDATRRSRHAATEGASEYRRLISLYSKQLLVPETCAEFTRYGVKRDTFGCAYSALGTSGAVADLNKDGTQRTYSFPAPWRMIQCSMSGECSSLLFSQIWLSEWTSEETSDGVVLRHNFVNHKVNEVTVDSTFSIRLVISLQILALVVTAYLTSVRGWYKIRCSHVSPWATALNATTSCTIAKVVRSSYNFILVAQMVLAIMQWRKQLTIDLLVGADTNQALLRAFGCGTLVVVLAINIVFARAGDLKMQEMEPSFAHVLGFLASVMLFLATRTSSVSVSARALLAKGMHSVSPSDVTKYSGCRGSSVCAVEASLAIYMVVLLVVIAVTTLVGLIAHSMLQSSVGTSRKVRTWTANSNRAEVSTHMWSSPTINSFTKFLDDHSRNTDLYDCSTEVYVQATGDTVLSTRAQLEACGFVQTSSILFRYRDLPLFLVARILPFQVLNFFNITVTTYELIHTTNMLDGVPIDLVADQVIHTHWSKLKGARLAWLEVYFGGDGDTFYRSTSRKQSDQKGLET</sequence>
<gene>
    <name evidence="2" type="ORF">Plil01_001548300</name>
</gene>
<dbReference type="OrthoDB" id="160938at2759"/>
<feature type="transmembrane region" description="Helical" evidence="1">
    <location>
        <begin position="528"/>
        <end position="553"/>
    </location>
</feature>
<evidence type="ECO:0000256" key="1">
    <source>
        <dbReference type="SAM" id="Phobius"/>
    </source>
</evidence>
<comment type="caution">
    <text evidence="2">The sequence shown here is derived from an EMBL/GenBank/DDBJ whole genome shotgun (WGS) entry which is preliminary data.</text>
</comment>
<organism evidence="2 3">
    <name type="scientific">Phytophthora lilii</name>
    <dbReference type="NCBI Taxonomy" id="2077276"/>
    <lineage>
        <taxon>Eukaryota</taxon>
        <taxon>Sar</taxon>
        <taxon>Stramenopiles</taxon>
        <taxon>Oomycota</taxon>
        <taxon>Peronosporomycetes</taxon>
        <taxon>Peronosporales</taxon>
        <taxon>Peronosporaceae</taxon>
        <taxon>Phytophthora</taxon>
    </lineage>
</organism>
<dbReference type="AlphaFoldDB" id="A0A9W7CQP8"/>
<proteinExistence type="predicted"/>
<feature type="transmembrane region" description="Helical" evidence="1">
    <location>
        <begin position="401"/>
        <end position="417"/>
    </location>
</feature>
<keyword evidence="1" id="KW-0812">Transmembrane</keyword>
<dbReference type="Proteomes" id="UP001165083">
    <property type="component" value="Unassembled WGS sequence"/>
</dbReference>
<keyword evidence="1" id="KW-0472">Membrane</keyword>